<feature type="transmembrane region" description="Helical" evidence="8">
    <location>
        <begin position="188"/>
        <end position="206"/>
    </location>
</feature>
<organism evidence="9 10">
    <name type="scientific">Spiribacter salilacus</name>
    <dbReference type="NCBI Taxonomy" id="2664894"/>
    <lineage>
        <taxon>Bacteria</taxon>
        <taxon>Pseudomonadati</taxon>
        <taxon>Pseudomonadota</taxon>
        <taxon>Gammaproteobacteria</taxon>
        <taxon>Chromatiales</taxon>
        <taxon>Ectothiorhodospiraceae</taxon>
        <taxon>Spiribacter</taxon>
    </lineage>
</organism>
<dbReference type="PANTHER" id="PTHR33908:SF11">
    <property type="entry name" value="MEMBRANE PROTEIN"/>
    <property type="match status" value="1"/>
</dbReference>
<protein>
    <recommendedName>
        <fullName evidence="11">Glycosyltransferase RgtA/B/C/D-like domain-containing protein</fullName>
    </recommendedName>
</protein>
<keyword evidence="5 8" id="KW-0812">Transmembrane</keyword>
<keyword evidence="3" id="KW-0328">Glycosyltransferase</keyword>
<keyword evidence="6 8" id="KW-1133">Transmembrane helix</keyword>
<dbReference type="AlphaFoldDB" id="A0A6N7QTY9"/>
<feature type="transmembrane region" description="Helical" evidence="8">
    <location>
        <begin position="157"/>
        <end position="181"/>
    </location>
</feature>
<feature type="transmembrane region" description="Helical" evidence="8">
    <location>
        <begin position="415"/>
        <end position="434"/>
    </location>
</feature>
<name>A0A6N7QTY9_9GAMM</name>
<keyword evidence="10" id="KW-1185">Reference proteome</keyword>
<evidence type="ECO:0000256" key="4">
    <source>
        <dbReference type="ARBA" id="ARBA00022679"/>
    </source>
</evidence>
<comment type="caution">
    <text evidence="9">The sequence shown here is derived from an EMBL/GenBank/DDBJ whole genome shotgun (WGS) entry which is preliminary data.</text>
</comment>
<proteinExistence type="predicted"/>
<feature type="transmembrane region" description="Helical" evidence="8">
    <location>
        <begin position="364"/>
        <end position="395"/>
    </location>
</feature>
<keyword evidence="7 8" id="KW-0472">Membrane</keyword>
<evidence type="ECO:0000256" key="8">
    <source>
        <dbReference type="SAM" id="Phobius"/>
    </source>
</evidence>
<evidence type="ECO:0000256" key="3">
    <source>
        <dbReference type="ARBA" id="ARBA00022676"/>
    </source>
</evidence>
<dbReference type="Proteomes" id="UP000433788">
    <property type="component" value="Unassembled WGS sequence"/>
</dbReference>
<reference evidence="9 10" key="1">
    <citation type="submission" date="2019-11" db="EMBL/GenBank/DDBJ databases">
        <authorList>
            <person name="Zhang X.Y."/>
        </authorList>
    </citation>
    <scope>NUCLEOTIDE SEQUENCE [LARGE SCALE GENOMIC DNA]</scope>
    <source>
        <strain evidence="9 10">C176</strain>
    </source>
</reference>
<dbReference type="InterPro" id="IPR050297">
    <property type="entry name" value="LipidA_mod_glycosyltrf_83"/>
</dbReference>
<evidence type="ECO:0000256" key="2">
    <source>
        <dbReference type="ARBA" id="ARBA00022475"/>
    </source>
</evidence>
<dbReference type="PANTHER" id="PTHR33908">
    <property type="entry name" value="MANNOSYLTRANSFERASE YKCB-RELATED"/>
    <property type="match status" value="1"/>
</dbReference>
<feature type="transmembrane region" description="Helical" evidence="8">
    <location>
        <begin position="283"/>
        <end position="304"/>
    </location>
</feature>
<evidence type="ECO:0000313" key="9">
    <source>
        <dbReference type="EMBL" id="MRH79040.1"/>
    </source>
</evidence>
<evidence type="ECO:0000256" key="1">
    <source>
        <dbReference type="ARBA" id="ARBA00004651"/>
    </source>
</evidence>
<evidence type="ECO:0000256" key="6">
    <source>
        <dbReference type="ARBA" id="ARBA00022989"/>
    </source>
</evidence>
<gene>
    <name evidence="9" type="ORF">GH984_10035</name>
</gene>
<evidence type="ECO:0008006" key="11">
    <source>
        <dbReference type="Google" id="ProtNLM"/>
    </source>
</evidence>
<dbReference type="GO" id="GO:0009103">
    <property type="term" value="P:lipopolysaccharide biosynthetic process"/>
    <property type="evidence" value="ECO:0007669"/>
    <property type="project" value="UniProtKB-ARBA"/>
</dbReference>
<evidence type="ECO:0000313" key="10">
    <source>
        <dbReference type="Proteomes" id="UP000433788"/>
    </source>
</evidence>
<keyword evidence="4" id="KW-0808">Transferase</keyword>
<accession>A0A6N7QTY9</accession>
<comment type="subcellular location">
    <subcellularLocation>
        <location evidence="1">Cell membrane</location>
        <topology evidence="1">Multi-pass membrane protein</topology>
    </subcellularLocation>
</comment>
<feature type="transmembrane region" description="Helical" evidence="8">
    <location>
        <begin position="655"/>
        <end position="676"/>
    </location>
</feature>
<dbReference type="GO" id="GO:0005886">
    <property type="term" value="C:plasma membrane"/>
    <property type="evidence" value="ECO:0007669"/>
    <property type="project" value="UniProtKB-SubCell"/>
</dbReference>
<dbReference type="RefSeq" id="WP_153720085.1">
    <property type="nucleotide sequence ID" value="NZ_WJPP01000005.1"/>
</dbReference>
<evidence type="ECO:0000256" key="5">
    <source>
        <dbReference type="ARBA" id="ARBA00022692"/>
    </source>
</evidence>
<feature type="transmembrane region" description="Helical" evidence="8">
    <location>
        <begin position="608"/>
        <end position="625"/>
    </location>
</feature>
<dbReference type="GO" id="GO:0016763">
    <property type="term" value="F:pentosyltransferase activity"/>
    <property type="evidence" value="ECO:0007669"/>
    <property type="project" value="TreeGrafter"/>
</dbReference>
<keyword evidence="2" id="KW-1003">Cell membrane</keyword>
<feature type="transmembrane region" description="Helical" evidence="8">
    <location>
        <begin position="311"/>
        <end position="328"/>
    </location>
</feature>
<sequence length="680" mass="75534">MARLVVLQMLAALVAIVVLIAPQRLDVYVEGYAPQAGDIELFMAAPGHAFSADRRLQRELTPNEWATAHFWHRGLLPIKHLRIDLGQSPGEFGVAELRVKTRWSDRVLSADALVDAIQTTAGIGQIRIESDAVYFESIGNDPYLELKPSHVLAGPSWGWMAGVGLLAVVLVSVVWLVATLLGFSGASAMRGVALVICMLGLTLMAGQKISERGFPGDSSQNYAMALNLVEHGVLAHSRGSLTPQPSNLREPLPPITAAAWIMTLQATGVISDVGDMQTRHGYWLFKQVNLLWAFLGLISTYLLARHLSGSMPVATLAVVGAYYFLYAVPQRIDMFYTELHGAALLTTSLYLLMRAFAKPSFWRYLAAGVAFGLLMLTKAAFVYVGLFFALLYPLWVWVWHRKMPGQVAEAFKLSAVVFLTAMVFVSAWVIRGYIHFDRIEMTSERNSHVVYMRALMNGMDTEEMKGMITLYGPFTMNRWVAGTSFERQDGDLQRAGRWARLNHGPSDFSGDDWAARRSGQPDQAISFHQAAAAEMIHQRKVHAELDVPFPNMQAGDVVSAKAFQMFQEQPMAHLMVSGLVFWKSFWTFSLAPNEFLKWNTAIQLRDGVNLAAGSALIILALVAFFTGRQQDFLLTAIPFGMLLFYALLSQGVDRYAVPLHPLMIVCLAVLLHRCILRRHD</sequence>
<feature type="transmembrane region" description="Helical" evidence="8">
    <location>
        <begin position="632"/>
        <end position="649"/>
    </location>
</feature>
<evidence type="ECO:0000256" key="7">
    <source>
        <dbReference type="ARBA" id="ARBA00023136"/>
    </source>
</evidence>
<feature type="transmembrane region" description="Helical" evidence="8">
    <location>
        <begin position="571"/>
        <end position="588"/>
    </location>
</feature>
<dbReference type="EMBL" id="WJPP01000005">
    <property type="protein sequence ID" value="MRH79040.1"/>
    <property type="molecule type" value="Genomic_DNA"/>
</dbReference>